<feature type="region of interest" description="Disordered" evidence="9">
    <location>
        <begin position="1"/>
        <end position="20"/>
    </location>
</feature>
<gene>
    <name evidence="11" type="ORF">M9Y10_041475</name>
</gene>
<dbReference type="SMART" id="SM00487">
    <property type="entry name" value="DEXDc"/>
    <property type="match status" value="1"/>
</dbReference>
<dbReference type="PROSITE" id="PS51193">
    <property type="entry name" value="HELICASE_ATP_BIND_2"/>
    <property type="match status" value="1"/>
</dbReference>
<dbReference type="InterPro" id="IPR014001">
    <property type="entry name" value="Helicase_ATP-bd"/>
</dbReference>
<dbReference type="PANTHER" id="PTHR11472">
    <property type="entry name" value="DNA REPAIR DEAD HELICASE RAD3/XP-D SUBFAMILY MEMBER"/>
    <property type="match status" value="1"/>
</dbReference>
<evidence type="ECO:0000256" key="4">
    <source>
        <dbReference type="ARBA" id="ARBA00022806"/>
    </source>
</evidence>
<evidence type="ECO:0000256" key="1">
    <source>
        <dbReference type="ARBA" id="ARBA00022723"/>
    </source>
</evidence>
<evidence type="ECO:0000256" key="7">
    <source>
        <dbReference type="ARBA" id="ARBA00023014"/>
    </source>
</evidence>
<feature type="domain" description="Helicase ATP-binding" evidence="10">
    <location>
        <begin position="171"/>
        <end position="460"/>
    </location>
</feature>
<reference evidence="11 12" key="1">
    <citation type="submission" date="2024-04" db="EMBL/GenBank/DDBJ databases">
        <title>Tritrichomonas musculus Genome.</title>
        <authorList>
            <person name="Alves-Ferreira E."/>
            <person name="Grigg M."/>
            <person name="Lorenzi H."/>
            <person name="Galac M."/>
        </authorList>
    </citation>
    <scope>NUCLEOTIDE SEQUENCE [LARGE SCALE GENOMIC DNA]</scope>
    <source>
        <strain evidence="11 12">EAF2021</strain>
    </source>
</reference>
<sequence length="1081" mass="123504">MEEKAFEPLQNSFNPNRAKQVNSTELDIEEIGQIDYILKKNENEKNIKNHQKSASYLEQNDIFESNDRSKQNRFSDIYQSIEQKRNQISSPRGEEEDGTNFLSFNRHDPSPKKFSPDISTNSKPKKRKSIEANGETSISNANNHYIMNNIISIQLHQSVLIPPFYSFNYGNIEVKFPYEHPYEAQKLLISSSLKAFIKGDNALLESPTGTGKSLALLSSSLSYLEQNPQVTRIFYTSRTHIQLQQLVGELKKLPYFPRFSILASRRHLCIVDEVVKSASPDYECRKVCEENGCIYNQNANALMNPNTNKSKNDIEDIAGKTRINMAAVPFEFTNQGPKPKFDLDDLKEYGRTFKICPYILSRNIYQNAQLVFCPYNYILTPNDDKSLLLDSIKNSSIVIFDEGHNIESTARDDSSISISYKLATEVLKAAQNAPITCSYKQLLDQVKIISTDIINFIDSKREKYNELYVNTNAKAPKYLPGNYVKSVFILTNQNNIQLSKVGSQMYNWIQNVMNKDSSDKKLYVNDHLISFFTTCCDVFGMLTQASLESFRVAFIPDEGGRKDKDEFRLLCMRPALLFEKIKKNARSIIIASGTLSPFESFASELETSFGIRVSAPHVVDPSQVLTLSIKSYNNCPITSKFSVLQSRNQEIYSNLSTIILKTIKEVPGGALLFTPSYYTKDSIIKRWRISKAYDLISQIKPIVEERSDLPAQKIIREFTSYPRGGLLVGVCRGKISEGLDFSDDLARIVYVFGIPYPGFKDAEVELKMKYNDIRHSYDKDYLAGNDWYNGQAFRALFQSVGRCVRHMNDYGAIVFLDERIEQNMEKLPKWLMNNFYKTTTVDQAESLLSKFYADMKQRFPHSKSSSLLGKREEKTVNYEEKPIIPSYSSSNTITVRSNSGDAEDVQPVSFKSASELYRSDYVKYEYNKKDVCNHVDKSIENIYDDDYNDDNSLVTNMFCSSCGSPILRIKDLNQVDFKDISTPEFFQILNLKDKELKVMSIMENDLQNDFTRATKITKWSTRDSCILTRRECQKCGTPIAAYVVSSRSNGLKKGEFLCRKEMLSMKFEGKIMTLSEIASVG</sequence>
<keyword evidence="7" id="KW-0411">Iron-sulfur</keyword>
<evidence type="ECO:0000256" key="8">
    <source>
        <dbReference type="ARBA" id="ARBA00023235"/>
    </source>
</evidence>
<comment type="caution">
    <text evidence="11">The sequence shown here is derived from an EMBL/GenBank/DDBJ whole genome shotgun (WGS) entry which is preliminary data.</text>
</comment>
<dbReference type="Proteomes" id="UP001470230">
    <property type="component" value="Unassembled WGS sequence"/>
</dbReference>
<evidence type="ECO:0000256" key="2">
    <source>
        <dbReference type="ARBA" id="ARBA00022741"/>
    </source>
</evidence>
<evidence type="ECO:0000313" key="12">
    <source>
        <dbReference type="Proteomes" id="UP001470230"/>
    </source>
</evidence>
<dbReference type="InterPro" id="IPR014013">
    <property type="entry name" value="Helic_SF1/SF2_ATP-bd_DinG/Rad3"/>
</dbReference>
<dbReference type="SUPFAM" id="SSF52540">
    <property type="entry name" value="P-loop containing nucleoside triphosphate hydrolases"/>
    <property type="match status" value="1"/>
</dbReference>
<evidence type="ECO:0000256" key="3">
    <source>
        <dbReference type="ARBA" id="ARBA00022801"/>
    </source>
</evidence>
<evidence type="ECO:0000256" key="9">
    <source>
        <dbReference type="SAM" id="MobiDB-lite"/>
    </source>
</evidence>
<keyword evidence="12" id="KW-1185">Reference proteome</keyword>
<dbReference type="InterPro" id="IPR027417">
    <property type="entry name" value="P-loop_NTPase"/>
</dbReference>
<keyword evidence="3" id="KW-0378">Hydrolase</keyword>
<protein>
    <recommendedName>
        <fullName evidence="10">Helicase ATP-binding domain-containing protein</fullName>
    </recommendedName>
</protein>
<evidence type="ECO:0000256" key="5">
    <source>
        <dbReference type="ARBA" id="ARBA00022840"/>
    </source>
</evidence>
<keyword evidence="1" id="KW-0479">Metal-binding</keyword>
<dbReference type="Pfam" id="PF06733">
    <property type="entry name" value="DEAD_2"/>
    <property type="match status" value="1"/>
</dbReference>
<proteinExistence type="predicted"/>
<dbReference type="Gene3D" id="1.10.30.20">
    <property type="entry name" value="Bacterial XPD DNA helicase, FeS cluster domain"/>
    <property type="match status" value="1"/>
</dbReference>
<keyword evidence="6" id="KW-0408">Iron</keyword>
<keyword evidence="5" id="KW-0067">ATP-binding</keyword>
<evidence type="ECO:0000256" key="6">
    <source>
        <dbReference type="ARBA" id="ARBA00023004"/>
    </source>
</evidence>
<dbReference type="InterPro" id="IPR006555">
    <property type="entry name" value="ATP-dep_Helicase_C"/>
</dbReference>
<accession>A0ABR2K4G2</accession>
<keyword evidence="4" id="KW-0347">Helicase</keyword>
<name>A0ABR2K4G2_9EUKA</name>
<feature type="compositionally biased region" description="Basic and acidic residues" evidence="9">
    <location>
        <begin position="105"/>
        <end position="115"/>
    </location>
</feature>
<feature type="compositionally biased region" description="Polar residues" evidence="9">
    <location>
        <begin position="9"/>
        <end position="20"/>
    </location>
</feature>
<dbReference type="InterPro" id="IPR045028">
    <property type="entry name" value="DinG/Rad3-like"/>
</dbReference>
<dbReference type="InterPro" id="IPR006554">
    <property type="entry name" value="Helicase-like_DEXD_c2"/>
</dbReference>
<dbReference type="InterPro" id="IPR010614">
    <property type="entry name" value="RAD3-like_helicase_DEAD"/>
</dbReference>
<evidence type="ECO:0000259" key="10">
    <source>
        <dbReference type="PROSITE" id="PS51193"/>
    </source>
</evidence>
<dbReference type="SMART" id="SM00491">
    <property type="entry name" value="HELICc2"/>
    <property type="match status" value="1"/>
</dbReference>
<dbReference type="Pfam" id="PF13307">
    <property type="entry name" value="Helicase_C_2"/>
    <property type="match status" value="1"/>
</dbReference>
<dbReference type="EMBL" id="JAPFFF010000007">
    <property type="protein sequence ID" value="KAK8886016.1"/>
    <property type="molecule type" value="Genomic_DNA"/>
</dbReference>
<feature type="region of interest" description="Disordered" evidence="9">
    <location>
        <begin position="83"/>
        <end position="135"/>
    </location>
</feature>
<dbReference type="Gene3D" id="1.10.275.40">
    <property type="match status" value="1"/>
</dbReference>
<keyword evidence="8" id="KW-0413">Isomerase</keyword>
<dbReference type="PANTHER" id="PTHR11472:SF47">
    <property type="entry name" value="FANCONI ANEMIA GROUP J PROTEIN"/>
    <property type="match status" value="1"/>
</dbReference>
<evidence type="ECO:0000313" key="11">
    <source>
        <dbReference type="EMBL" id="KAK8886016.1"/>
    </source>
</evidence>
<dbReference type="Gene3D" id="3.40.50.300">
    <property type="entry name" value="P-loop containing nucleotide triphosphate hydrolases"/>
    <property type="match status" value="2"/>
</dbReference>
<organism evidence="11 12">
    <name type="scientific">Tritrichomonas musculus</name>
    <dbReference type="NCBI Taxonomy" id="1915356"/>
    <lineage>
        <taxon>Eukaryota</taxon>
        <taxon>Metamonada</taxon>
        <taxon>Parabasalia</taxon>
        <taxon>Tritrichomonadida</taxon>
        <taxon>Tritrichomonadidae</taxon>
        <taxon>Tritrichomonas</taxon>
    </lineage>
</organism>
<keyword evidence="2" id="KW-0547">Nucleotide-binding</keyword>
<dbReference type="InterPro" id="IPR042493">
    <property type="entry name" value="XPD_DNA_FeS"/>
</dbReference>
<dbReference type="SMART" id="SM00488">
    <property type="entry name" value="DEXDc2"/>
    <property type="match status" value="1"/>
</dbReference>